<evidence type="ECO:0000313" key="13">
    <source>
        <dbReference type="Proteomes" id="UP000053424"/>
    </source>
</evidence>
<feature type="transmembrane region" description="Helical" evidence="10">
    <location>
        <begin position="37"/>
        <end position="55"/>
    </location>
</feature>
<keyword evidence="5" id="KW-0378">Hydrolase</keyword>
<comment type="similarity">
    <text evidence="1">Belongs to the peptidase M43B family.</text>
</comment>
<keyword evidence="3" id="KW-0479">Metal-binding</keyword>
<feature type="region of interest" description="Disordered" evidence="9">
    <location>
        <begin position="1"/>
        <end position="23"/>
    </location>
</feature>
<keyword evidence="13" id="KW-1185">Reference proteome</keyword>
<feature type="transmembrane region" description="Helical" evidence="10">
    <location>
        <begin position="100"/>
        <end position="120"/>
    </location>
</feature>
<evidence type="ECO:0000313" key="12">
    <source>
        <dbReference type="EMBL" id="KIM41039.1"/>
    </source>
</evidence>
<dbReference type="InterPro" id="IPR024079">
    <property type="entry name" value="MetalloPept_cat_dom_sf"/>
</dbReference>
<dbReference type="PANTHER" id="PTHR47466:SF1">
    <property type="entry name" value="METALLOPROTEASE MEP1 (AFU_ORTHOLOGUE AFUA_1G07730)-RELATED"/>
    <property type="match status" value="1"/>
</dbReference>
<dbReference type="PANTHER" id="PTHR47466">
    <property type="match status" value="1"/>
</dbReference>
<keyword evidence="10" id="KW-1133">Transmembrane helix</keyword>
<organism evidence="12 13">
    <name type="scientific">Hebeloma cylindrosporum</name>
    <dbReference type="NCBI Taxonomy" id="76867"/>
    <lineage>
        <taxon>Eukaryota</taxon>
        <taxon>Fungi</taxon>
        <taxon>Dikarya</taxon>
        <taxon>Basidiomycota</taxon>
        <taxon>Agaricomycotina</taxon>
        <taxon>Agaricomycetes</taxon>
        <taxon>Agaricomycetidae</taxon>
        <taxon>Agaricales</taxon>
        <taxon>Agaricineae</taxon>
        <taxon>Hymenogastraceae</taxon>
        <taxon>Hebeloma</taxon>
    </lineage>
</organism>
<sequence length="324" mass="35260">MSSTCSFSPTSPAGHISGSSRDASTPAVGVFGKSVMVYYRIFLVLILIHIVLANTSGNLNRRAPREECSTPFSQNQRDVIKQALENANVNIRRRQSIPSFVFDVYFNVIAANLSYVGGWVPDSQIVSQMTVLNDGYKGTGISFKYKGTTRILSSWYFNQIDVANTDGLEALLSGYGNIFRKGDAKTLNINLIGFSSDDEIDGFALLPSLYANYPQLDGIYVRYTTLPGGSSLYRQGSTVIHEVGHWLGLLHTFQDGCTGEGDDIADTPPEAEPASGCPTGRDTCPGGGDDPIHNFMDYSAEGCRNSFTAGQATRMHQTILVYRS</sequence>
<keyword evidence="10" id="KW-0472">Membrane</keyword>
<evidence type="ECO:0000256" key="6">
    <source>
        <dbReference type="ARBA" id="ARBA00022833"/>
    </source>
</evidence>
<keyword evidence="4" id="KW-0732">Signal</keyword>
<evidence type="ECO:0000256" key="8">
    <source>
        <dbReference type="ARBA" id="ARBA00023157"/>
    </source>
</evidence>
<keyword evidence="2" id="KW-0645">Protease</keyword>
<gene>
    <name evidence="12" type="ORF">M413DRAFT_28131</name>
</gene>
<keyword evidence="8" id="KW-1015">Disulfide bond</keyword>
<dbReference type="GO" id="GO:0046872">
    <property type="term" value="F:metal ion binding"/>
    <property type="evidence" value="ECO:0007669"/>
    <property type="project" value="UniProtKB-KW"/>
</dbReference>
<evidence type="ECO:0000256" key="4">
    <source>
        <dbReference type="ARBA" id="ARBA00022729"/>
    </source>
</evidence>
<evidence type="ECO:0000259" key="11">
    <source>
        <dbReference type="Pfam" id="PF05572"/>
    </source>
</evidence>
<accession>A0A0C3C9Y3</accession>
<dbReference type="InterPro" id="IPR008754">
    <property type="entry name" value="Peptidase_M43"/>
</dbReference>
<feature type="domain" description="Peptidase M43 pregnancy-associated plasma-A" evidence="11">
    <location>
        <begin position="234"/>
        <end position="318"/>
    </location>
</feature>
<reference evidence="13" key="2">
    <citation type="submission" date="2015-01" db="EMBL/GenBank/DDBJ databases">
        <title>Evolutionary Origins and Diversification of the Mycorrhizal Mutualists.</title>
        <authorList>
            <consortium name="DOE Joint Genome Institute"/>
            <consortium name="Mycorrhizal Genomics Consortium"/>
            <person name="Kohler A."/>
            <person name="Kuo A."/>
            <person name="Nagy L.G."/>
            <person name="Floudas D."/>
            <person name="Copeland A."/>
            <person name="Barry K.W."/>
            <person name="Cichocki N."/>
            <person name="Veneault-Fourrey C."/>
            <person name="LaButti K."/>
            <person name="Lindquist E.A."/>
            <person name="Lipzen A."/>
            <person name="Lundell T."/>
            <person name="Morin E."/>
            <person name="Murat C."/>
            <person name="Riley R."/>
            <person name="Ohm R."/>
            <person name="Sun H."/>
            <person name="Tunlid A."/>
            <person name="Henrissat B."/>
            <person name="Grigoriev I.V."/>
            <person name="Hibbett D.S."/>
            <person name="Martin F."/>
        </authorList>
    </citation>
    <scope>NUCLEOTIDE SEQUENCE [LARGE SCALE GENOMIC DNA]</scope>
    <source>
        <strain evidence="13">h7</strain>
    </source>
</reference>
<dbReference type="EMBL" id="KN831781">
    <property type="protein sequence ID" value="KIM41039.1"/>
    <property type="molecule type" value="Genomic_DNA"/>
</dbReference>
<dbReference type="OrthoDB" id="536211at2759"/>
<keyword evidence="7" id="KW-0482">Metalloprotease</keyword>
<dbReference type="SUPFAM" id="SSF55486">
    <property type="entry name" value="Metalloproteases ('zincins'), catalytic domain"/>
    <property type="match status" value="1"/>
</dbReference>
<evidence type="ECO:0000256" key="7">
    <source>
        <dbReference type="ARBA" id="ARBA00023049"/>
    </source>
</evidence>
<keyword evidence="10" id="KW-0812">Transmembrane</keyword>
<evidence type="ECO:0000256" key="10">
    <source>
        <dbReference type="SAM" id="Phobius"/>
    </source>
</evidence>
<keyword evidence="6" id="KW-0862">Zinc</keyword>
<evidence type="ECO:0000256" key="1">
    <source>
        <dbReference type="ARBA" id="ARBA00008721"/>
    </source>
</evidence>
<proteinExistence type="inferred from homology"/>
<dbReference type="CDD" id="cd04275">
    <property type="entry name" value="ZnMc_pappalysin_like"/>
    <property type="match status" value="1"/>
</dbReference>
<dbReference type="AlphaFoldDB" id="A0A0C3C9Y3"/>
<evidence type="ECO:0000256" key="3">
    <source>
        <dbReference type="ARBA" id="ARBA00022723"/>
    </source>
</evidence>
<dbReference type="GO" id="GO:0006508">
    <property type="term" value="P:proteolysis"/>
    <property type="evidence" value="ECO:0007669"/>
    <property type="project" value="UniProtKB-KW"/>
</dbReference>
<dbReference type="GO" id="GO:0008237">
    <property type="term" value="F:metallopeptidase activity"/>
    <property type="evidence" value="ECO:0007669"/>
    <property type="project" value="UniProtKB-KW"/>
</dbReference>
<dbReference type="MEROPS" id="M43.008"/>
<protein>
    <recommendedName>
        <fullName evidence="11">Peptidase M43 pregnancy-associated plasma-A domain-containing protein</fullName>
    </recommendedName>
</protein>
<dbReference type="HOGENOM" id="CLU_048726_1_0_1"/>
<dbReference type="STRING" id="686832.A0A0C3C9Y3"/>
<feature type="region of interest" description="Disordered" evidence="9">
    <location>
        <begin position="260"/>
        <end position="285"/>
    </location>
</feature>
<reference evidence="12 13" key="1">
    <citation type="submission" date="2014-04" db="EMBL/GenBank/DDBJ databases">
        <authorList>
            <consortium name="DOE Joint Genome Institute"/>
            <person name="Kuo A."/>
            <person name="Gay G."/>
            <person name="Dore J."/>
            <person name="Kohler A."/>
            <person name="Nagy L.G."/>
            <person name="Floudas D."/>
            <person name="Copeland A."/>
            <person name="Barry K.W."/>
            <person name="Cichocki N."/>
            <person name="Veneault-Fourrey C."/>
            <person name="LaButti K."/>
            <person name="Lindquist E.A."/>
            <person name="Lipzen A."/>
            <person name="Lundell T."/>
            <person name="Morin E."/>
            <person name="Murat C."/>
            <person name="Sun H."/>
            <person name="Tunlid A."/>
            <person name="Henrissat B."/>
            <person name="Grigoriev I.V."/>
            <person name="Hibbett D.S."/>
            <person name="Martin F."/>
            <person name="Nordberg H.P."/>
            <person name="Cantor M.N."/>
            <person name="Hua S.X."/>
        </authorList>
    </citation>
    <scope>NUCLEOTIDE SEQUENCE [LARGE SCALE GENOMIC DNA]</scope>
    <source>
        <strain evidence="13">h7</strain>
    </source>
</reference>
<dbReference type="Proteomes" id="UP000053424">
    <property type="component" value="Unassembled WGS sequence"/>
</dbReference>
<evidence type="ECO:0000256" key="5">
    <source>
        <dbReference type="ARBA" id="ARBA00022801"/>
    </source>
</evidence>
<dbReference type="Pfam" id="PF05572">
    <property type="entry name" value="Peptidase_M43"/>
    <property type="match status" value="1"/>
</dbReference>
<evidence type="ECO:0000256" key="9">
    <source>
        <dbReference type="SAM" id="MobiDB-lite"/>
    </source>
</evidence>
<name>A0A0C3C9Y3_HEBCY</name>
<dbReference type="Gene3D" id="3.40.390.10">
    <property type="entry name" value="Collagenase (Catalytic Domain)"/>
    <property type="match status" value="1"/>
</dbReference>
<evidence type="ECO:0000256" key="2">
    <source>
        <dbReference type="ARBA" id="ARBA00022670"/>
    </source>
</evidence>